<dbReference type="InterPro" id="IPR050194">
    <property type="entry name" value="Glycosyltransferase_grp1"/>
</dbReference>
<evidence type="ECO:0008006" key="5">
    <source>
        <dbReference type="Google" id="ProtNLM"/>
    </source>
</evidence>
<accession>A0A2M8KXE4</accession>
<reference evidence="4" key="1">
    <citation type="submission" date="2017-09" db="EMBL/GenBank/DDBJ databases">
        <title>Depth-based differentiation of microbial function through sediment-hosted aquifers and enrichment of novel symbionts in the deep terrestrial subsurface.</title>
        <authorList>
            <person name="Probst A.J."/>
            <person name="Ladd B."/>
            <person name="Jarett J.K."/>
            <person name="Geller-Mcgrath D.E."/>
            <person name="Sieber C.M.K."/>
            <person name="Emerson J.B."/>
            <person name="Anantharaman K."/>
            <person name="Thomas B.C."/>
            <person name="Malmstrom R."/>
            <person name="Stieglmeier M."/>
            <person name="Klingl A."/>
            <person name="Woyke T."/>
            <person name="Ryan C.M."/>
            <person name="Banfield J.F."/>
        </authorList>
    </citation>
    <scope>NUCLEOTIDE SEQUENCE [LARGE SCALE GENOMIC DNA]</scope>
</reference>
<evidence type="ECO:0000313" key="3">
    <source>
        <dbReference type="EMBL" id="PJE64567.1"/>
    </source>
</evidence>
<feature type="domain" description="Glycosyltransferase subfamily 4-like N-terminal" evidence="2">
    <location>
        <begin position="14"/>
        <end position="188"/>
    </location>
</feature>
<dbReference type="EMBL" id="PFEF01000005">
    <property type="protein sequence ID" value="PJE64567.1"/>
    <property type="molecule type" value="Genomic_DNA"/>
</dbReference>
<dbReference type="GO" id="GO:0016757">
    <property type="term" value="F:glycosyltransferase activity"/>
    <property type="evidence" value="ECO:0007669"/>
    <property type="project" value="InterPro"/>
</dbReference>
<dbReference type="CDD" id="cd03801">
    <property type="entry name" value="GT4_PimA-like"/>
    <property type="match status" value="1"/>
</dbReference>
<name>A0A2M8KXE4_9BACT</name>
<organism evidence="3 4">
    <name type="scientific">Candidatus Ryanbacteria bacterium CG10_big_fil_rev_8_21_14_0_10_43_42</name>
    <dbReference type="NCBI Taxonomy" id="1974864"/>
    <lineage>
        <taxon>Bacteria</taxon>
        <taxon>Candidatus Ryaniibacteriota</taxon>
    </lineage>
</organism>
<gene>
    <name evidence="3" type="ORF">COU90_01875</name>
</gene>
<dbReference type="Gene3D" id="3.40.50.2000">
    <property type="entry name" value="Glycogen Phosphorylase B"/>
    <property type="match status" value="2"/>
</dbReference>
<dbReference type="InterPro" id="IPR028098">
    <property type="entry name" value="Glyco_trans_4-like_N"/>
</dbReference>
<dbReference type="SUPFAM" id="SSF53756">
    <property type="entry name" value="UDP-Glycosyltransferase/glycogen phosphorylase"/>
    <property type="match status" value="1"/>
</dbReference>
<evidence type="ECO:0000313" key="4">
    <source>
        <dbReference type="Proteomes" id="UP000229098"/>
    </source>
</evidence>
<dbReference type="AlphaFoldDB" id="A0A2M8KXE4"/>
<protein>
    <recommendedName>
        <fullName evidence="5">Glycosyltransferase family 1 protein</fullName>
    </recommendedName>
</protein>
<dbReference type="Pfam" id="PF00534">
    <property type="entry name" value="Glycos_transf_1"/>
    <property type="match status" value="1"/>
</dbReference>
<sequence>MNIVIATGIFPPDIGGPATYSKSLAEEFFARGHRVTVVTYSDAAPSRHDPRYTLRCIPRFIPKGLRHMVYAYYIVRSSISADVMYAQDPVSAGVPVYIASLIIRKKFILKVVGDYAWEQSIQRFGVTDLLDNFLVKKYGFRIQMLRWIQSLVARKACRVIVPSMYLKSVVQTWGVSEDYIAVVYNAVHVPDIPYTKEEAKKELNLKGTILLSIGRLVPWKGFRMLIELMPTLVAQKNDIRLIIAGDGPDREELQKRVYDINMREYITFLGAVPKEKLMRYILSADIFLLNTGYEGFSHQLLEVLTIPIPIITTTAGGNKEIMQSEDEADFLAVEYNNADAWERVIMRVLGDASLYAQLSRHTGYDNHIYTTDDMVAKTLQVFYDA</sequence>
<dbReference type="PANTHER" id="PTHR45947:SF3">
    <property type="entry name" value="SULFOQUINOVOSYL TRANSFERASE SQD2"/>
    <property type="match status" value="1"/>
</dbReference>
<dbReference type="Proteomes" id="UP000229098">
    <property type="component" value="Unassembled WGS sequence"/>
</dbReference>
<dbReference type="PANTHER" id="PTHR45947">
    <property type="entry name" value="SULFOQUINOVOSYL TRANSFERASE SQD2"/>
    <property type="match status" value="1"/>
</dbReference>
<comment type="caution">
    <text evidence="3">The sequence shown here is derived from an EMBL/GenBank/DDBJ whole genome shotgun (WGS) entry which is preliminary data.</text>
</comment>
<evidence type="ECO:0000259" key="1">
    <source>
        <dbReference type="Pfam" id="PF00534"/>
    </source>
</evidence>
<dbReference type="InterPro" id="IPR001296">
    <property type="entry name" value="Glyco_trans_1"/>
</dbReference>
<dbReference type="Pfam" id="PF13439">
    <property type="entry name" value="Glyco_transf_4"/>
    <property type="match status" value="1"/>
</dbReference>
<feature type="domain" description="Glycosyl transferase family 1" evidence="1">
    <location>
        <begin position="196"/>
        <end position="360"/>
    </location>
</feature>
<proteinExistence type="predicted"/>
<evidence type="ECO:0000259" key="2">
    <source>
        <dbReference type="Pfam" id="PF13439"/>
    </source>
</evidence>